<feature type="compositionally biased region" description="Polar residues" evidence="1">
    <location>
        <begin position="64"/>
        <end position="76"/>
    </location>
</feature>
<dbReference type="InterPro" id="IPR036691">
    <property type="entry name" value="Endo/exonu/phosph_ase_sf"/>
</dbReference>
<dbReference type="PANTHER" id="PTHR11200">
    <property type="entry name" value="INOSITOL 5-PHOSPHATASE"/>
    <property type="match status" value="1"/>
</dbReference>
<reference evidence="3" key="1">
    <citation type="submission" date="2021-01" db="EMBL/GenBank/DDBJ databases">
        <authorList>
            <person name="Corre E."/>
            <person name="Pelletier E."/>
            <person name="Niang G."/>
            <person name="Scheremetjew M."/>
            <person name="Finn R."/>
            <person name="Kale V."/>
            <person name="Holt S."/>
            <person name="Cochrane G."/>
            <person name="Meng A."/>
            <person name="Brown T."/>
            <person name="Cohen L."/>
        </authorList>
    </citation>
    <scope>NUCLEOTIDE SEQUENCE</scope>
    <source>
        <strain evidence="3">308</strain>
    </source>
</reference>
<accession>A0A7S1BPC8</accession>
<dbReference type="EMBL" id="HBFR01027639">
    <property type="protein sequence ID" value="CAD8892772.1"/>
    <property type="molecule type" value="Transcribed_RNA"/>
</dbReference>
<dbReference type="SMART" id="SM00128">
    <property type="entry name" value="IPPc"/>
    <property type="match status" value="1"/>
</dbReference>
<evidence type="ECO:0000256" key="1">
    <source>
        <dbReference type="SAM" id="MobiDB-lite"/>
    </source>
</evidence>
<feature type="domain" description="Inositol polyphosphate-related phosphatase" evidence="2">
    <location>
        <begin position="242"/>
        <end position="555"/>
    </location>
</feature>
<feature type="region of interest" description="Disordered" evidence="1">
    <location>
        <begin position="198"/>
        <end position="217"/>
    </location>
</feature>
<gene>
    <name evidence="3" type="ORF">CHYS00102_LOCUS19981</name>
</gene>
<sequence>MAPNTNANSPRSPPDSESQTMAEFQSVTQSLPLIQVQSVEVEYSPAILDSIPHVPKNRTETESAQKIQRRTINADSPSRRESGIEFLKTSSPSFFLTKRMAARTGQMINYNNPEGARALARKSFLGQDLKVFIGTANLGNKMPPPTAIDDDYVDHSEEGKLSDWIPLDGLISAENFESREQFDIMVLGLQESKYKVTKKRRRSVKKKTSEKSDEGANDDEVVALDHLGLSKSYSDDAMSWCSNVSSTVSSFGDQSEEEYMKDAIEYRKSGRSKDSVEDHGFRNESSLTDEVMVQKKWSKDTVHLYNLITSHCPSYMNVVFYLRGEMKLVVLVHNDLHPFVSNIDVAAQNTGLGGISSNKGGIAACIDVKSTRLTFISAHLAAHEGGTYYQTRCQSMTDILNGARVGSMSHLFDASVGSHHCFVLGDLNFRTSFGNDLKHKEKVQKTKKLIKEQNWTSLNAADELAKALFNRHCLTEFITPPCLFPPSFKIERKVGFSYTDQRTPSYTDRILWKSAIGWEEKVHNEEYNCCPYFRTSDHKPVFGTFSLRTNTQFPSIKCPIKCYVKISNIRCRHLNFIDGDETKFAEGSNCCIRFIVDPVSLLKTQNADYSSQEVISQEFPCRSTLKYGNTIELPENIQLELNMRDMSLFTGSSLYCTVLVKDKVVGTVALGLDNICFPHLDTELRTGKEIGNSFISKRGRHIPKSIKVEESLLKNGRMSGKFKCDITVWWYDDRKLSGLGKSRVGWRYKIQKFFDIFRK</sequence>
<dbReference type="Gene3D" id="3.60.10.10">
    <property type="entry name" value="Endonuclease/exonuclease/phosphatase"/>
    <property type="match status" value="1"/>
</dbReference>
<dbReference type="GO" id="GO:0046856">
    <property type="term" value="P:phosphatidylinositol dephosphorylation"/>
    <property type="evidence" value="ECO:0007669"/>
    <property type="project" value="InterPro"/>
</dbReference>
<evidence type="ECO:0000313" key="3">
    <source>
        <dbReference type="EMBL" id="CAD8892772.1"/>
    </source>
</evidence>
<feature type="region of interest" description="Disordered" evidence="1">
    <location>
        <begin position="56"/>
        <end position="81"/>
    </location>
</feature>
<dbReference type="InterPro" id="IPR000300">
    <property type="entry name" value="IPPc"/>
</dbReference>
<dbReference type="SUPFAM" id="SSF56219">
    <property type="entry name" value="DNase I-like"/>
    <property type="match status" value="1"/>
</dbReference>
<dbReference type="InterPro" id="IPR046985">
    <property type="entry name" value="IP5"/>
</dbReference>
<protein>
    <recommendedName>
        <fullName evidence="2">Inositol polyphosphate-related phosphatase domain-containing protein</fullName>
    </recommendedName>
</protein>
<dbReference type="PANTHER" id="PTHR11200:SF275">
    <property type="entry name" value="LD06095P"/>
    <property type="match status" value="1"/>
</dbReference>
<feature type="region of interest" description="Disordered" evidence="1">
    <location>
        <begin position="1"/>
        <end position="25"/>
    </location>
</feature>
<evidence type="ECO:0000259" key="2">
    <source>
        <dbReference type="SMART" id="SM00128"/>
    </source>
</evidence>
<organism evidence="3">
    <name type="scientific">Corethron hystrix</name>
    <dbReference type="NCBI Taxonomy" id="216773"/>
    <lineage>
        <taxon>Eukaryota</taxon>
        <taxon>Sar</taxon>
        <taxon>Stramenopiles</taxon>
        <taxon>Ochrophyta</taxon>
        <taxon>Bacillariophyta</taxon>
        <taxon>Coscinodiscophyceae</taxon>
        <taxon>Corethrophycidae</taxon>
        <taxon>Corethrales</taxon>
        <taxon>Corethraceae</taxon>
        <taxon>Corethron</taxon>
    </lineage>
</organism>
<dbReference type="GO" id="GO:0004439">
    <property type="term" value="F:phosphatidylinositol-4,5-bisphosphate 5-phosphatase activity"/>
    <property type="evidence" value="ECO:0007669"/>
    <property type="project" value="TreeGrafter"/>
</dbReference>
<proteinExistence type="predicted"/>
<dbReference type="Pfam" id="PF22669">
    <property type="entry name" value="Exo_endo_phos2"/>
    <property type="match status" value="1"/>
</dbReference>
<dbReference type="AlphaFoldDB" id="A0A7S1BPC8"/>
<name>A0A7S1BPC8_9STRA</name>